<evidence type="ECO:0000313" key="3">
    <source>
        <dbReference type="Proteomes" id="UP000824120"/>
    </source>
</evidence>
<accession>A0A9J5XJ87</accession>
<sequence>MRFAIWFKVQTKLWLLKIAICFDISTGVTTPSKKKSIVLLFVTFFDEGSMIELVWTCEEGMRRRPTKEVREVGYSRYERGRPKKYWGEVIRQSMIQLQVIDDMTLDRMVWKTRVLGILYNNNTLNEIPLSGV</sequence>
<proteinExistence type="predicted"/>
<feature type="signal peptide" evidence="1">
    <location>
        <begin position="1"/>
        <end position="21"/>
    </location>
</feature>
<dbReference type="Proteomes" id="UP000824120">
    <property type="component" value="Chromosome 9"/>
</dbReference>
<dbReference type="EMBL" id="JACXVP010000009">
    <property type="protein sequence ID" value="KAG5587631.1"/>
    <property type="molecule type" value="Genomic_DNA"/>
</dbReference>
<evidence type="ECO:0000256" key="1">
    <source>
        <dbReference type="SAM" id="SignalP"/>
    </source>
</evidence>
<reference evidence="2 3" key="1">
    <citation type="submission" date="2020-09" db="EMBL/GenBank/DDBJ databases">
        <title>De no assembly of potato wild relative species, Solanum commersonii.</title>
        <authorList>
            <person name="Cho K."/>
        </authorList>
    </citation>
    <scope>NUCLEOTIDE SEQUENCE [LARGE SCALE GENOMIC DNA]</scope>
    <source>
        <strain evidence="2">LZ3.2</strain>
        <tissue evidence="2">Leaf</tissue>
    </source>
</reference>
<dbReference type="AlphaFoldDB" id="A0A9J5XJ87"/>
<organism evidence="2 3">
    <name type="scientific">Solanum commersonii</name>
    <name type="common">Commerson's wild potato</name>
    <name type="synonym">Commerson's nightshade</name>
    <dbReference type="NCBI Taxonomy" id="4109"/>
    <lineage>
        <taxon>Eukaryota</taxon>
        <taxon>Viridiplantae</taxon>
        <taxon>Streptophyta</taxon>
        <taxon>Embryophyta</taxon>
        <taxon>Tracheophyta</taxon>
        <taxon>Spermatophyta</taxon>
        <taxon>Magnoliopsida</taxon>
        <taxon>eudicotyledons</taxon>
        <taxon>Gunneridae</taxon>
        <taxon>Pentapetalae</taxon>
        <taxon>asterids</taxon>
        <taxon>lamiids</taxon>
        <taxon>Solanales</taxon>
        <taxon>Solanaceae</taxon>
        <taxon>Solanoideae</taxon>
        <taxon>Solaneae</taxon>
        <taxon>Solanum</taxon>
    </lineage>
</organism>
<keyword evidence="1" id="KW-0732">Signal</keyword>
<keyword evidence="3" id="KW-1185">Reference proteome</keyword>
<feature type="chain" id="PRO_5039908722" evidence="1">
    <location>
        <begin position="22"/>
        <end position="132"/>
    </location>
</feature>
<protein>
    <submittedName>
        <fullName evidence="2">Uncharacterized protein</fullName>
    </submittedName>
</protein>
<name>A0A9J5XJ87_SOLCO</name>
<comment type="caution">
    <text evidence="2">The sequence shown here is derived from an EMBL/GenBank/DDBJ whole genome shotgun (WGS) entry which is preliminary data.</text>
</comment>
<evidence type="ECO:0000313" key="2">
    <source>
        <dbReference type="EMBL" id="KAG5587631.1"/>
    </source>
</evidence>
<gene>
    <name evidence="2" type="ORF">H5410_048065</name>
</gene>